<protein>
    <submittedName>
        <fullName evidence="1">Uncharacterized protein</fullName>
    </submittedName>
</protein>
<proteinExistence type="predicted"/>
<keyword evidence="1" id="KW-0614">Plasmid</keyword>
<organism evidence="1">
    <name type="scientific">Bacillus thuringiensis subsp. israelensis</name>
    <dbReference type="NCBI Taxonomy" id="1430"/>
    <lineage>
        <taxon>Bacteria</taxon>
        <taxon>Bacillati</taxon>
        <taxon>Bacillota</taxon>
        <taxon>Bacilli</taxon>
        <taxon>Bacillales</taxon>
        <taxon>Bacillaceae</taxon>
        <taxon>Bacillus</taxon>
        <taxon>Bacillus cereus group</taxon>
    </lineage>
</organism>
<dbReference type="AlphaFoldDB" id="A0A160LKI2"/>
<name>A0A160LKI2_BACTI</name>
<reference evidence="1" key="1">
    <citation type="journal article" date="2017" name="Res. Microbiol.">
        <title>Comparative genomics of extrachromosomal elements in Bacillus thuringiensis subsp. israelensis.</title>
        <authorList>
            <person name="Bolotin A."/>
            <person name="Gillis A."/>
            <person name="Sanchis V."/>
            <person name="Nielsen-LeRoux C."/>
            <person name="Mahillon J."/>
            <person name="Lereclus D."/>
            <person name="Sorokin A."/>
        </authorList>
    </citation>
    <scope>NUCLEOTIDE SEQUENCE</scope>
    <source>
        <strain evidence="1">AM65-52</strain>
        <plasmid evidence="1">pAM65-52-5-100K</plasmid>
    </source>
</reference>
<accession>A0A160LKI2</accession>
<dbReference type="RefSeq" id="WP_000278076.1">
    <property type="nucleotide sequence ID" value="NZ_CP013280.1"/>
</dbReference>
<gene>
    <name evidence="1" type="ORF">ATN07_34125</name>
</gene>
<sequence>MYKRFICWFVLFLFLLCGIVCAIIYKLDPLYVYKFKKNDFFYATERYQMPGLIKNMDYDTLFVGTSMARNFLEPNADKLFHTTSFNGALPGSTAREQNMAAQLAIQSKTIKNIIWELNTYSFSGNPDWVSEGASPFPTYMYDTNKLNDIQYFLSPYSRKIALQNMKLNLDSTKLPQDPYWLYKFGDEEPKFEVDVAKRVVDGATTHKPISEGLYHEQMLKSFDSNIIEFVKQNPGVQFTFFYAPYPVTSHVVKDKNDPKHTEENILFKKEVYNKLKELKNVKLYDFQDAKEVTYNLSNYMSDQTHYYRHVNDWIIKQLATTEPITSKKVYERRLSDFSNEIKNFDTSKLINSDEKPN</sequence>
<dbReference type="EMBL" id="CP013280">
    <property type="protein sequence ID" value="AND28747.1"/>
    <property type="molecule type" value="Genomic_DNA"/>
</dbReference>
<geneLocation type="plasmid" evidence="1">
    <name>pAM65-52-5-100K</name>
</geneLocation>
<evidence type="ECO:0000313" key="1">
    <source>
        <dbReference type="EMBL" id="AND28747.1"/>
    </source>
</evidence>